<dbReference type="OrthoDB" id="10412150at2759"/>
<comment type="caution">
    <text evidence="1">The sequence shown here is derived from an EMBL/GenBank/DDBJ whole genome shotgun (WGS) entry which is preliminary data.</text>
</comment>
<keyword evidence="2" id="KW-1185">Reference proteome</keyword>
<dbReference type="AlphaFoldDB" id="A0A8X6XXJ8"/>
<evidence type="ECO:0000313" key="1">
    <source>
        <dbReference type="EMBL" id="GFY61176.1"/>
    </source>
</evidence>
<dbReference type="Proteomes" id="UP000886998">
    <property type="component" value="Unassembled WGS sequence"/>
</dbReference>
<proteinExistence type="predicted"/>
<accession>A0A8X6XXJ8</accession>
<evidence type="ECO:0000313" key="2">
    <source>
        <dbReference type="Proteomes" id="UP000886998"/>
    </source>
</evidence>
<gene>
    <name evidence="1" type="ORF">TNIN_61491</name>
</gene>
<sequence length="116" mass="13535">MTSSIAMRLNLVKRWLPPLNHSDLVSPITWFRPQSSTNTLFYSSFILLLFRAFCRRFLPSFYLLSCCQRCVISLDQLISHLSTSRQENKALMWKKTAVDASGDSDFKERHFANEVR</sequence>
<organism evidence="1 2">
    <name type="scientific">Trichonephila inaurata madagascariensis</name>
    <dbReference type="NCBI Taxonomy" id="2747483"/>
    <lineage>
        <taxon>Eukaryota</taxon>
        <taxon>Metazoa</taxon>
        <taxon>Ecdysozoa</taxon>
        <taxon>Arthropoda</taxon>
        <taxon>Chelicerata</taxon>
        <taxon>Arachnida</taxon>
        <taxon>Araneae</taxon>
        <taxon>Araneomorphae</taxon>
        <taxon>Entelegynae</taxon>
        <taxon>Araneoidea</taxon>
        <taxon>Nephilidae</taxon>
        <taxon>Trichonephila</taxon>
        <taxon>Trichonephila inaurata</taxon>
    </lineage>
</organism>
<name>A0A8X6XXJ8_9ARAC</name>
<dbReference type="EMBL" id="BMAV01013469">
    <property type="protein sequence ID" value="GFY61176.1"/>
    <property type="molecule type" value="Genomic_DNA"/>
</dbReference>
<reference evidence="1" key="1">
    <citation type="submission" date="2020-08" db="EMBL/GenBank/DDBJ databases">
        <title>Multicomponent nature underlies the extraordinary mechanical properties of spider dragline silk.</title>
        <authorList>
            <person name="Kono N."/>
            <person name="Nakamura H."/>
            <person name="Mori M."/>
            <person name="Yoshida Y."/>
            <person name="Ohtoshi R."/>
            <person name="Malay A.D."/>
            <person name="Moran D.A.P."/>
            <person name="Tomita M."/>
            <person name="Numata K."/>
            <person name="Arakawa K."/>
        </authorList>
    </citation>
    <scope>NUCLEOTIDE SEQUENCE</scope>
</reference>
<protein>
    <submittedName>
        <fullName evidence="1">Uncharacterized protein</fullName>
    </submittedName>
</protein>